<feature type="transmembrane region" description="Helical" evidence="1">
    <location>
        <begin position="46"/>
        <end position="74"/>
    </location>
</feature>
<keyword evidence="1" id="KW-0472">Membrane</keyword>
<organism evidence="2">
    <name type="scientific">Acinetobacter sp. A1-4-2</name>
    <dbReference type="NCBI Taxonomy" id="3156489"/>
    <lineage>
        <taxon>Bacteria</taxon>
        <taxon>Pseudomonadati</taxon>
        <taxon>Pseudomonadota</taxon>
        <taxon>Gammaproteobacteria</taxon>
        <taxon>Moraxellales</taxon>
        <taxon>Moraxellaceae</taxon>
        <taxon>Acinetobacter</taxon>
    </lineage>
</organism>
<feature type="transmembrane region" description="Helical" evidence="1">
    <location>
        <begin position="110"/>
        <end position="129"/>
    </location>
</feature>
<sequence>MKSVIIKIVTTCIIWLFTLPFFYIALTGMGPHNNIDRFFEYLSHSPALFTLTAVQFLEVILFPFSVLIAIVILLAMNIGWLMNKKIHPYLVYFGSFFGIVNSIFALAVSLWFGFGLLLIPGIWFACYLVRWHLRAEPTPTDTLIKYKANL</sequence>
<dbReference type="AlphaFoldDB" id="A0AAU7SZP7"/>
<protein>
    <recommendedName>
        <fullName evidence="3">DUF4064 domain-containing protein</fullName>
    </recommendedName>
</protein>
<feature type="transmembrane region" description="Helical" evidence="1">
    <location>
        <begin position="86"/>
        <end position="104"/>
    </location>
</feature>
<feature type="transmembrane region" description="Helical" evidence="1">
    <location>
        <begin position="5"/>
        <end position="26"/>
    </location>
</feature>
<name>A0AAU7SZP7_9GAMM</name>
<dbReference type="RefSeq" id="WP_349929485.1">
    <property type="nucleotide sequence ID" value="NZ_CP157981.1"/>
</dbReference>
<keyword evidence="1" id="KW-1133">Transmembrane helix</keyword>
<gene>
    <name evidence="2" type="ORF">ABJ384_05970</name>
</gene>
<evidence type="ECO:0000256" key="1">
    <source>
        <dbReference type="SAM" id="Phobius"/>
    </source>
</evidence>
<accession>A0AAU7SZP7</accession>
<evidence type="ECO:0008006" key="3">
    <source>
        <dbReference type="Google" id="ProtNLM"/>
    </source>
</evidence>
<reference evidence="2" key="1">
    <citation type="submission" date="2024-06" db="EMBL/GenBank/DDBJ databases">
        <authorList>
            <person name="Song Z."/>
        </authorList>
    </citation>
    <scope>NUCLEOTIDE SEQUENCE</scope>
    <source>
        <strain evidence="2">A1-4-2</strain>
    </source>
</reference>
<evidence type="ECO:0000313" key="2">
    <source>
        <dbReference type="EMBL" id="XBU16708.1"/>
    </source>
</evidence>
<keyword evidence="1" id="KW-0812">Transmembrane</keyword>
<proteinExistence type="predicted"/>
<dbReference type="EMBL" id="CP157981">
    <property type="protein sequence ID" value="XBU16708.1"/>
    <property type="molecule type" value="Genomic_DNA"/>
</dbReference>